<name>A0A0K2SVG5_LEPSM</name>
<sequence length="76" mass="8399">MVWPLELTTPSSLDNLDHTALEALEDPGDFVRIQFCHCTGNGLVQGFHRRIILDTGIMIDPPPKNRKRIGSGLGCL</sequence>
<proteinExistence type="predicted"/>
<dbReference type="AlphaFoldDB" id="A0A0K2SVG5"/>
<dbReference type="EMBL" id="HACA01000348">
    <property type="protein sequence ID" value="CDW17709.1"/>
    <property type="molecule type" value="Transcribed_RNA"/>
</dbReference>
<organism evidence="1">
    <name type="scientific">Lepeophtheirus salmonis</name>
    <name type="common">Salmon louse</name>
    <name type="synonym">Caligus salmonis</name>
    <dbReference type="NCBI Taxonomy" id="72036"/>
    <lineage>
        <taxon>Eukaryota</taxon>
        <taxon>Metazoa</taxon>
        <taxon>Ecdysozoa</taxon>
        <taxon>Arthropoda</taxon>
        <taxon>Crustacea</taxon>
        <taxon>Multicrustacea</taxon>
        <taxon>Hexanauplia</taxon>
        <taxon>Copepoda</taxon>
        <taxon>Siphonostomatoida</taxon>
        <taxon>Caligidae</taxon>
        <taxon>Lepeophtheirus</taxon>
    </lineage>
</organism>
<evidence type="ECO:0000313" key="1">
    <source>
        <dbReference type="EMBL" id="CDW17709.1"/>
    </source>
</evidence>
<accession>A0A0K2SVG5</accession>
<reference evidence="1" key="1">
    <citation type="submission" date="2014-05" db="EMBL/GenBank/DDBJ databases">
        <authorList>
            <person name="Chronopoulou M."/>
        </authorList>
    </citation>
    <scope>NUCLEOTIDE SEQUENCE</scope>
    <source>
        <tissue evidence="1">Whole organism</tissue>
    </source>
</reference>
<protein>
    <submittedName>
        <fullName evidence="1">Uncharacterized protein</fullName>
    </submittedName>
</protein>